<dbReference type="GO" id="GO:0005576">
    <property type="term" value="C:extracellular region"/>
    <property type="evidence" value="ECO:0007669"/>
    <property type="project" value="UniProtKB-SubCell"/>
</dbReference>
<evidence type="ECO:0000313" key="6">
    <source>
        <dbReference type="Proteomes" id="UP000688947"/>
    </source>
</evidence>
<keyword evidence="4" id="KW-0843">Virulence</keyword>
<evidence type="ECO:0000256" key="3">
    <source>
        <dbReference type="ARBA" id="ARBA00022525"/>
    </source>
</evidence>
<gene>
    <name evidence="5" type="ORF">JG687_00012028</name>
</gene>
<dbReference type="VEuPathDB" id="FungiDB:PC110_g23446"/>
<comment type="subcellular location">
    <subcellularLocation>
        <location evidence="1">Secreted</location>
    </subcellularLocation>
</comment>
<dbReference type="PANTHER" id="PTHR33657">
    <property type="entry name" value="DOMAIN PROTEIN, PUTATIVE (AFU_ORTHOLOGUE AFUA_5G00600)-RELATED"/>
    <property type="match status" value="1"/>
</dbReference>
<evidence type="ECO:0000256" key="4">
    <source>
        <dbReference type="ARBA" id="ARBA00023026"/>
    </source>
</evidence>
<evidence type="ECO:0000313" key="5">
    <source>
        <dbReference type="EMBL" id="KAG6954061.1"/>
    </source>
</evidence>
<protein>
    <submittedName>
        <fullName evidence="5">Uncharacterized protein</fullName>
    </submittedName>
</protein>
<dbReference type="EMBL" id="JAENGZ010000775">
    <property type="protein sequence ID" value="KAG6954061.1"/>
    <property type="molecule type" value="Genomic_DNA"/>
</dbReference>
<reference evidence="5" key="1">
    <citation type="submission" date="2021-01" db="EMBL/GenBank/DDBJ databases">
        <title>Phytophthora aleatoria, a newly-described species from Pinus radiata is distinct from Phytophthora cactorum isolates based on comparative genomics.</title>
        <authorList>
            <person name="Mcdougal R."/>
            <person name="Panda P."/>
            <person name="Williams N."/>
            <person name="Studholme D.J."/>
        </authorList>
    </citation>
    <scope>NUCLEOTIDE SEQUENCE</scope>
    <source>
        <strain evidence="5">NZFS 3830</strain>
    </source>
</reference>
<dbReference type="PANTHER" id="PTHR33657:SF8">
    <property type="entry name" value="DOMAIN PROTEIN, PUTATIVE (AFU_ORTHOLOGUE AFUA_5G00600)-RELATED"/>
    <property type="match status" value="1"/>
</dbReference>
<dbReference type="Proteomes" id="UP000688947">
    <property type="component" value="Unassembled WGS sequence"/>
</dbReference>
<dbReference type="AlphaFoldDB" id="A0A8T1U477"/>
<keyword evidence="3" id="KW-0964">Secreted</keyword>
<evidence type="ECO:0000256" key="1">
    <source>
        <dbReference type="ARBA" id="ARBA00004613"/>
    </source>
</evidence>
<dbReference type="Pfam" id="PF05630">
    <property type="entry name" value="NPP1"/>
    <property type="match status" value="1"/>
</dbReference>
<sequence>FHSAFHCACQQNYHDQVQPFAQPDAVTISEKAAVKFKPQLYIHFGCVSFLAVNAAGEITGGLKGTDETDGCMEAPRGSQVYERSTWYQDKWAMVFSWYFPKGFSGGPARIRHDWAGIVLWLGNPALEMPTILGASLSQQLLEPRRWFGLKFTSGKESYSNRSIIPPMAFAGTQELVVNRTGRFSYSYKHVGGSNVTTRVSHTYADKFDWLALRFSREDGEFQDGNN</sequence>
<comment type="similarity">
    <text evidence="2">Belongs to the Necrosis inducing protein (NPP1) family.</text>
</comment>
<proteinExistence type="inferred from homology"/>
<dbReference type="InterPro" id="IPR008701">
    <property type="entry name" value="NPP1"/>
</dbReference>
<name>A0A8T1U477_9STRA</name>
<comment type="caution">
    <text evidence="5">The sequence shown here is derived from an EMBL/GenBank/DDBJ whole genome shotgun (WGS) entry which is preliminary data.</text>
</comment>
<dbReference type="OrthoDB" id="147163at2759"/>
<evidence type="ECO:0000256" key="2">
    <source>
        <dbReference type="ARBA" id="ARBA00009520"/>
    </source>
</evidence>
<feature type="non-terminal residue" evidence="5">
    <location>
        <position position="1"/>
    </location>
</feature>
<accession>A0A8T1U477</accession>
<organism evidence="5 6">
    <name type="scientific">Phytophthora cactorum</name>
    <dbReference type="NCBI Taxonomy" id="29920"/>
    <lineage>
        <taxon>Eukaryota</taxon>
        <taxon>Sar</taxon>
        <taxon>Stramenopiles</taxon>
        <taxon>Oomycota</taxon>
        <taxon>Peronosporomycetes</taxon>
        <taxon>Peronosporales</taxon>
        <taxon>Peronosporaceae</taxon>
        <taxon>Phytophthora</taxon>
    </lineage>
</organism>